<feature type="repeat" description="ANK" evidence="3">
    <location>
        <begin position="298"/>
        <end position="330"/>
    </location>
</feature>
<feature type="repeat" description="ANK" evidence="3">
    <location>
        <begin position="363"/>
        <end position="395"/>
    </location>
</feature>
<dbReference type="PROSITE" id="PS50088">
    <property type="entry name" value="ANK_REPEAT"/>
    <property type="match status" value="6"/>
</dbReference>
<protein>
    <submittedName>
        <fullName evidence="4">Uncharacterized protein</fullName>
    </submittedName>
</protein>
<dbReference type="Pfam" id="PF12796">
    <property type="entry name" value="Ank_2"/>
    <property type="match status" value="1"/>
</dbReference>
<dbReference type="EMBL" id="CACVAY010000032">
    <property type="protein sequence ID" value="CAA6807076.1"/>
    <property type="molecule type" value="Genomic_DNA"/>
</dbReference>
<feature type="repeat" description="ANK" evidence="3">
    <location>
        <begin position="495"/>
        <end position="527"/>
    </location>
</feature>
<dbReference type="PANTHER" id="PTHR24198">
    <property type="entry name" value="ANKYRIN REPEAT AND PROTEIN KINASE DOMAIN-CONTAINING PROTEIN"/>
    <property type="match status" value="1"/>
</dbReference>
<sequence>MIKRYISILSFIVLLLLMAMSPNDDLSAAALCGSLNADDEGECPDSAFSIDDQLLLAVSRGGLATAKGLLKQGADINYRSSTPHVVIKTRVRADKTFPFLAGKNRYQFASGTAFDIALARYDTKTVKWLLSQAANPAAGYFANIINNTHFAGLYPDSYLNLPYEQRAKITAVGFVMEMAARENDVLAVQKLLALEPRSIHYRGNVILSKALQLGKWDIANLIIDQGSDVHGLHNYAGLFDTVMRSDPTQYQLLQKLLHHASHRKDFSYSALIDKVIRKEDSQAMQMLVSAGANLNPEKGMSPLFTVLNSDNVAMARVMLQLGADPNKTHGAESLLHRAIRYEKPDFVRLFLDHGAASDEPKKRGDSNLQLAMAKEDLQFTTLLIGAGADINRAGTYGRTPLIQAVEQVKPELVSLLLRSGAKVNTSNDHKDTALHIATRKADLNLMDLLLNAGADVNIRNQQKQTVLHIAVGHKNDVLVGKILQRGAKLDWADISQQTPLHFAVLGQNLPITRQLLNAGANPNTRGRFGSTPLLDALNWRRAKIARLLIDKGASLNVVSNARETPLDVANKRGLRGVAALIERKGGLTANEMGANPEHYRIRKVQ</sequence>
<dbReference type="Pfam" id="PF00023">
    <property type="entry name" value="Ank"/>
    <property type="match status" value="2"/>
</dbReference>
<dbReference type="Gene3D" id="1.25.40.20">
    <property type="entry name" value="Ankyrin repeat-containing domain"/>
    <property type="match status" value="3"/>
</dbReference>
<reference evidence="4" key="1">
    <citation type="submission" date="2020-01" db="EMBL/GenBank/DDBJ databases">
        <authorList>
            <person name="Meier V. D."/>
            <person name="Meier V D."/>
        </authorList>
    </citation>
    <scope>NUCLEOTIDE SEQUENCE</scope>
    <source>
        <strain evidence="4">HLG_WM_MAG_07</strain>
    </source>
</reference>
<dbReference type="SMART" id="SM00248">
    <property type="entry name" value="ANK"/>
    <property type="match status" value="11"/>
</dbReference>
<dbReference type="PANTHER" id="PTHR24198:SF165">
    <property type="entry name" value="ANKYRIN REPEAT-CONTAINING PROTEIN-RELATED"/>
    <property type="match status" value="1"/>
</dbReference>
<dbReference type="InterPro" id="IPR002110">
    <property type="entry name" value="Ankyrin_rpt"/>
</dbReference>
<name>A0A6S6SI66_9GAMM</name>
<keyword evidence="2 3" id="KW-0040">ANK repeat</keyword>
<proteinExistence type="predicted"/>
<dbReference type="AlphaFoldDB" id="A0A6S6SI66"/>
<accession>A0A6S6SI66</accession>
<keyword evidence="1" id="KW-0677">Repeat</keyword>
<gene>
    <name evidence="4" type="ORF">HELGO_WM12264</name>
</gene>
<feature type="repeat" description="ANK" evidence="3">
    <location>
        <begin position="429"/>
        <end position="461"/>
    </location>
</feature>
<dbReference type="PROSITE" id="PS50297">
    <property type="entry name" value="ANK_REP_REGION"/>
    <property type="match status" value="5"/>
</dbReference>
<feature type="repeat" description="ANK" evidence="3">
    <location>
        <begin position="528"/>
        <end position="560"/>
    </location>
</feature>
<evidence type="ECO:0000256" key="1">
    <source>
        <dbReference type="ARBA" id="ARBA00022737"/>
    </source>
</evidence>
<dbReference type="InterPro" id="IPR036770">
    <property type="entry name" value="Ankyrin_rpt-contain_sf"/>
</dbReference>
<evidence type="ECO:0000256" key="3">
    <source>
        <dbReference type="PROSITE-ProRule" id="PRU00023"/>
    </source>
</evidence>
<evidence type="ECO:0000313" key="4">
    <source>
        <dbReference type="EMBL" id="CAA6807076.1"/>
    </source>
</evidence>
<organism evidence="4">
    <name type="scientific">uncultured Thiotrichaceae bacterium</name>
    <dbReference type="NCBI Taxonomy" id="298394"/>
    <lineage>
        <taxon>Bacteria</taxon>
        <taxon>Pseudomonadati</taxon>
        <taxon>Pseudomonadota</taxon>
        <taxon>Gammaproteobacteria</taxon>
        <taxon>Thiotrichales</taxon>
        <taxon>Thiotrichaceae</taxon>
        <taxon>environmental samples</taxon>
    </lineage>
</organism>
<evidence type="ECO:0000256" key="2">
    <source>
        <dbReference type="ARBA" id="ARBA00023043"/>
    </source>
</evidence>
<feature type="repeat" description="ANK" evidence="3">
    <location>
        <begin position="396"/>
        <end position="428"/>
    </location>
</feature>
<dbReference type="SUPFAM" id="SSF48403">
    <property type="entry name" value="Ankyrin repeat"/>
    <property type="match status" value="2"/>
</dbReference>